<evidence type="ECO:0000256" key="9">
    <source>
        <dbReference type="ARBA" id="ARBA00022837"/>
    </source>
</evidence>
<evidence type="ECO:0000256" key="1">
    <source>
        <dbReference type="ARBA" id="ARBA00001913"/>
    </source>
</evidence>
<dbReference type="InterPro" id="IPR029061">
    <property type="entry name" value="THDP-binding"/>
</dbReference>
<evidence type="ECO:0000256" key="3">
    <source>
        <dbReference type="ARBA" id="ARBA00001946"/>
    </source>
</evidence>
<dbReference type="InterPro" id="IPR005475">
    <property type="entry name" value="Transketolase-like_Pyr-bd"/>
</dbReference>
<evidence type="ECO:0000313" key="15">
    <source>
        <dbReference type="Proteomes" id="UP000268652"/>
    </source>
</evidence>
<dbReference type="NCBIfam" id="NF004559">
    <property type="entry name" value="PRK05899.2-5"/>
    <property type="match status" value="1"/>
</dbReference>
<dbReference type="CDD" id="cd07033">
    <property type="entry name" value="TPP_PYR_DXS_TK_like"/>
    <property type="match status" value="1"/>
</dbReference>
<evidence type="ECO:0000256" key="7">
    <source>
        <dbReference type="ARBA" id="ARBA00022679"/>
    </source>
</evidence>
<keyword evidence="10" id="KW-0460">Magnesium</keyword>
<gene>
    <name evidence="14" type="ORF">D7318_09865</name>
    <name evidence="13" type="ORF">D7319_08690</name>
</gene>
<dbReference type="GO" id="GO:0005737">
    <property type="term" value="C:cytoplasm"/>
    <property type="evidence" value="ECO:0007669"/>
    <property type="project" value="UniProtKB-ARBA"/>
</dbReference>
<dbReference type="OrthoDB" id="8732661at2"/>
<dbReference type="GO" id="GO:0004802">
    <property type="term" value="F:transketolase activity"/>
    <property type="evidence" value="ECO:0007669"/>
    <property type="project" value="UniProtKB-EC"/>
</dbReference>
<keyword evidence="15" id="KW-1185">Reference proteome</keyword>
<comment type="caution">
    <text evidence="13">The sequence shown here is derived from an EMBL/GenBank/DDBJ whole genome shotgun (WGS) entry which is preliminary data.</text>
</comment>
<dbReference type="InterPro" id="IPR033248">
    <property type="entry name" value="Transketolase_C"/>
</dbReference>
<comment type="cofactor">
    <cofactor evidence="2">
        <name>Mn(2+)</name>
        <dbReference type="ChEBI" id="CHEBI:29035"/>
    </cofactor>
</comment>
<dbReference type="Pfam" id="PF02780">
    <property type="entry name" value="Transketolase_C"/>
    <property type="match status" value="1"/>
</dbReference>
<dbReference type="GO" id="GO:0030976">
    <property type="term" value="F:thiamine pyrophosphate binding"/>
    <property type="evidence" value="ECO:0007669"/>
    <property type="project" value="TreeGrafter"/>
</dbReference>
<dbReference type="AlphaFoldDB" id="A0A3A9WCI8"/>
<dbReference type="SUPFAM" id="SSF52518">
    <property type="entry name" value="Thiamin diphosphate-binding fold (THDP-binding)"/>
    <property type="match status" value="2"/>
</dbReference>
<dbReference type="PANTHER" id="PTHR43195">
    <property type="entry name" value="TRANSKETOLASE"/>
    <property type="match status" value="1"/>
</dbReference>
<dbReference type="Proteomes" id="UP000275024">
    <property type="component" value="Unassembled WGS sequence"/>
</dbReference>
<keyword evidence="8" id="KW-0479">Metal-binding</keyword>
<dbReference type="Proteomes" id="UP000268652">
    <property type="component" value="Unassembled WGS sequence"/>
</dbReference>
<evidence type="ECO:0000259" key="12">
    <source>
        <dbReference type="SMART" id="SM00861"/>
    </source>
</evidence>
<dbReference type="EC" id="2.2.1.1" evidence="13"/>
<dbReference type="EMBL" id="RBDX01000005">
    <property type="protein sequence ID" value="RKN10499.1"/>
    <property type="molecule type" value="Genomic_DNA"/>
</dbReference>
<comment type="subunit">
    <text evidence="6">Homodimer.</text>
</comment>
<reference evidence="15 16" key="1">
    <citation type="submission" date="2018-09" db="EMBL/GenBank/DDBJ databases">
        <title>Streptomyces sp. nov. DS1-2, an endophytic actinomycete isolated from roots of Dendrobium scabrilingue.</title>
        <authorList>
            <person name="Kuncharoen N."/>
            <person name="Kudo T."/>
            <person name="Ohkuma M."/>
            <person name="Yuki M."/>
            <person name="Tanasupawat S."/>
        </authorList>
    </citation>
    <scope>NUCLEOTIDE SEQUENCE [LARGE SCALE GENOMIC DNA]</scope>
    <source>
        <strain evidence="13 16">AZ1-7</strain>
        <strain evidence="14 15">DS1-2</strain>
    </source>
</reference>
<dbReference type="SMART" id="SM00861">
    <property type="entry name" value="Transket_pyr"/>
    <property type="match status" value="1"/>
</dbReference>
<dbReference type="FunFam" id="3.40.50.970:FF:000129">
    <property type="entry name" value="Transketolase"/>
    <property type="match status" value="1"/>
</dbReference>
<evidence type="ECO:0000313" key="14">
    <source>
        <dbReference type="EMBL" id="RKN24758.1"/>
    </source>
</evidence>
<proteinExistence type="inferred from homology"/>
<evidence type="ECO:0000313" key="16">
    <source>
        <dbReference type="Proteomes" id="UP000275024"/>
    </source>
</evidence>
<dbReference type="CDD" id="cd02012">
    <property type="entry name" value="TPP_TK"/>
    <property type="match status" value="1"/>
</dbReference>
<keyword evidence="9" id="KW-0106">Calcium</keyword>
<evidence type="ECO:0000313" key="13">
    <source>
        <dbReference type="EMBL" id="RKN10499.1"/>
    </source>
</evidence>
<dbReference type="Pfam" id="PF02779">
    <property type="entry name" value="Transket_pyr"/>
    <property type="match status" value="1"/>
</dbReference>
<dbReference type="GO" id="GO:0000287">
    <property type="term" value="F:magnesium ion binding"/>
    <property type="evidence" value="ECO:0007669"/>
    <property type="project" value="UniProtKB-ARBA"/>
</dbReference>
<evidence type="ECO:0000256" key="5">
    <source>
        <dbReference type="ARBA" id="ARBA00007131"/>
    </source>
</evidence>
<dbReference type="PROSITE" id="PS00802">
    <property type="entry name" value="TRANSKETOLASE_2"/>
    <property type="match status" value="1"/>
</dbReference>
<evidence type="ECO:0000256" key="2">
    <source>
        <dbReference type="ARBA" id="ARBA00001936"/>
    </source>
</evidence>
<dbReference type="Gene3D" id="3.40.50.920">
    <property type="match status" value="1"/>
</dbReference>
<comment type="cofactor">
    <cofactor evidence="1">
        <name>Ca(2+)</name>
        <dbReference type="ChEBI" id="CHEBI:29108"/>
    </cofactor>
</comment>
<keyword evidence="7 13" id="KW-0808">Transferase</keyword>
<sequence length="617" mass="65733">MTTDQYLAELGQQLRVDAVRMTGHAGSGHATSSMSAADLMAVLMARHLRYDFDWPNHPGNDHLILSKGHASPLLYAAYKAAGVLSDEELMTYRTLGSRLEGHPTPRLPWVDVATGSLGQGLPIGVGIALAGKRLDEMPYRVWVMCGDSELAEGSMWEAFEHAGYERLDNLTLIADINRLGQRGPTRHGWDLDAYARRADAFGWHVVQVDGHDPAAVDAAYREALGVTDRPTVVLARTVKGRGVAAVADKEGKHGKPVPDPEAAVEELGGARSLRVEVERPAATTAPRQAHGVHTDLPRYEVGDTVATRNAYGEALAAVGRDRDDVVALDGEVSDSTRSQFFADEHPGRFFECYIAEQEMVASAVGMQVRGWTPFVSTFAAFLSRAHDFLRMAAIGRASLSLAGSHAGVAIGEDGPSQMGLEDLAMFRALHGSTVLAPCDANQTARLTAAMADGGGIRYLRTGRGGSRVIYGPDEEFTVGGSKVLRRSSRDRLTIVAAGVTVHEALRAADELAEGGTAVRVIDLYSVKPVDAHTLLEAAEETGCLLTVEDHRPEGGLGDAVLDAFTDGRPAPRLIRLAVDAMPGSATEAEQLEEAGINASAIVTAVRRQVSDVSATAA</sequence>
<dbReference type="InterPro" id="IPR020826">
    <property type="entry name" value="Transketolase_BS"/>
</dbReference>
<comment type="cofactor">
    <cofactor evidence="4">
        <name>thiamine diphosphate</name>
        <dbReference type="ChEBI" id="CHEBI:58937"/>
    </cofactor>
</comment>
<evidence type="ECO:0000256" key="4">
    <source>
        <dbReference type="ARBA" id="ARBA00001964"/>
    </source>
</evidence>
<dbReference type="SUPFAM" id="SSF52922">
    <property type="entry name" value="TK C-terminal domain-like"/>
    <property type="match status" value="1"/>
</dbReference>
<dbReference type="Gene3D" id="3.40.50.970">
    <property type="match status" value="2"/>
</dbReference>
<dbReference type="PANTHER" id="PTHR43195:SF1">
    <property type="entry name" value="FI06132P-RELATED"/>
    <property type="match status" value="1"/>
</dbReference>
<dbReference type="InterPro" id="IPR051424">
    <property type="entry name" value="Transketolase-like"/>
</dbReference>
<evidence type="ECO:0000256" key="8">
    <source>
        <dbReference type="ARBA" id="ARBA00022723"/>
    </source>
</evidence>
<dbReference type="Pfam" id="PF00456">
    <property type="entry name" value="Transketolase_N"/>
    <property type="match status" value="1"/>
</dbReference>
<organism evidence="13 16">
    <name type="scientific">Streptomyces radicis</name>
    <dbReference type="NCBI Taxonomy" id="1750517"/>
    <lineage>
        <taxon>Bacteria</taxon>
        <taxon>Bacillati</taxon>
        <taxon>Actinomycetota</taxon>
        <taxon>Actinomycetes</taxon>
        <taxon>Kitasatosporales</taxon>
        <taxon>Streptomycetaceae</taxon>
        <taxon>Streptomyces</taxon>
    </lineage>
</organism>
<dbReference type="EMBL" id="RBDY01000005">
    <property type="protein sequence ID" value="RKN24758.1"/>
    <property type="molecule type" value="Genomic_DNA"/>
</dbReference>
<protein>
    <submittedName>
        <fullName evidence="13">Transketolase</fullName>
        <ecNumber evidence="13">2.2.1.1</ecNumber>
    </submittedName>
</protein>
<accession>A0A3A9WCI8</accession>
<name>A0A3A9WCI8_9ACTN</name>
<keyword evidence="11" id="KW-0786">Thiamine pyrophosphate</keyword>
<evidence type="ECO:0000256" key="10">
    <source>
        <dbReference type="ARBA" id="ARBA00022842"/>
    </source>
</evidence>
<evidence type="ECO:0000256" key="11">
    <source>
        <dbReference type="ARBA" id="ARBA00023052"/>
    </source>
</evidence>
<dbReference type="RefSeq" id="WP_120696523.1">
    <property type="nucleotide sequence ID" value="NZ_RBDX01000005.1"/>
</dbReference>
<evidence type="ECO:0000256" key="6">
    <source>
        <dbReference type="ARBA" id="ARBA00011738"/>
    </source>
</evidence>
<feature type="domain" description="Transketolase-like pyrimidine-binding" evidence="12">
    <location>
        <begin position="305"/>
        <end position="468"/>
    </location>
</feature>
<comment type="cofactor">
    <cofactor evidence="3">
        <name>Mg(2+)</name>
        <dbReference type="ChEBI" id="CHEBI:18420"/>
    </cofactor>
</comment>
<dbReference type="InterPro" id="IPR009014">
    <property type="entry name" value="Transketo_C/PFOR_II"/>
</dbReference>
<dbReference type="InterPro" id="IPR005474">
    <property type="entry name" value="Transketolase_N"/>
</dbReference>
<comment type="similarity">
    <text evidence="5">Belongs to the transketolase family.</text>
</comment>